<feature type="transmembrane region" description="Helical" evidence="4">
    <location>
        <begin position="51"/>
        <end position="71"/>
    </location>
</feature>
<keyword evidence="4" id="KW-0812">Transmembrane</keyword>
<dbReference type="GO" id="GO:0016491">
    <property type="term" value="F:oxidoreductase activity"/>
    <property type="evidence" value="ECO:0007669"/>
    <property type="project" value="UniProtKB-KW"/>
</dbReference>
<name>A0AAN7TKZ4_9PEZI</name>
<evidence type="ECO:0000256" key="4">
    <source>
        <dbReference type="SAM" id="Phobius"/>
    </source>
</evidence>
<accession>A0AAN7TKZ4</accession>
<proteinExistence type="inferred from homology"/>
<dbReference type="Proteomes" id="UP001310890">
    <property type="component" value="Unassembled WGS sequence"/>
</dbReference>
<sequence length="269" mass="30024">MADRRPLMTTLLWNRSSTDKHTYEGVAPDEDGPSPAEEIASLRHSHQRLKLWLIAISVVSGFAFLILAAGAKYQHKLPLTLRPHPSPVPHIPMVPKTLDQDNRFAVMPSTESDHMWHSLIPSPGAGFVEITNPRQYPELKPGMIGTNFNNEVYGVSIFHQLHCIIHIRHHLFALDSALDALAGNGMNTTQLEGLRKMNGHINHCFDFVRQALMCNADLTLEWPRSVEDEGEGKGVHGIVDGNGVPHQCKDWGTVFEWAGRNAFAQDRPV</sequence>
<evidence type="ECO:0000313" key="5">
    <source>
        <dbReference type="EMBL" id="KAK5113367.1"/>
    </source>
</evidence>
<evidence type="ECO:0008006" key="7">
    <source>
        <dbReference type="Google" id="ProtNLM"/>
    </source>
</evidence>
<gene>
    <name evidence="5" type="ORF">LTR62_003467</name>
</gene>
<protein>
    <recommendedName>
        <fullName evidence="7">Oxidase ustYa</fullName>
    </recommendedName>
</protein>
<dbReference type="EMBL" id="JAVRRL010000024">
    <property type="protein sequence ID" value="KAK5113367.1"/>
    <property type="molecule type" value="Genomic_DNA"/>
</dbReference>
<evidence type="ECO:0000256" key="3">
    <source>
        <dbReference type="ARBA" id="ARBA00035112"/>
    </source>
</evidence>
<evidence type="ECO:0000256" key="2">
    <source>
        <dbReference type="ARBA" id="ARBA00023002"/>
    </source>
</evidence>
<organism evidence="5 6">
    <name type="scientific">Meristemomyces frigidus</name>
    <dbReference type="NCBI Taxonomy" id="1508187"/>
    <lineage>
        <taxon>Eukaryota</taxon>
        <taxon>Fungi</taxon>
        <taxon>Dikarya</taxon>
        <taxon>Ascomycota</taxon>
        <taxon>Pezizomycotina</taxon>
        <taxon>Dothideomycetes</taxon>
        <taxon>Dothideomycetidae</taxon>
        <taxon>Mycosphaerellales</taxon>
        <taxon>Teratosphaeriaceae</taxon>
        <taxon>Meristemomyces</taxon>
    </lineage>
</organism>
<comment type="similarity">
    <text evidence="3">Belongs to the ustYa family.</text>
</comment>
<dbReference type="InterPro" id="IPR021765">
    <property type="entry name" value="UstYa-like"/>
</dbReference>
<dbReference type="PANTHER" id="PTHR33365">
    <property type="entry name" value="YALI0B05434P"/>
    <property type="match status" value="1"/>
</dbReference>
<comment type="caution">
    <text evidence="5">The sequence shown here is derived from an EMBL/GenBank/DDBJ whole genome shotgun (WGS) entry which is preliminary data.</text>
</comment>
<dbReference type="AlphaFoldDB" id="A0AAN7TKZ4"/>
<keyword evidence="2" id="KW-0560">Oxidoreductase</keyword>
<evidence type="ECO:0000313" key="6">
    <source>
        <dbReference type="Proteomes" id="UP001310890"/>
    </source>
</evidence>
<keyword evidence="4" id="KW-0472">Membrane</keyword>
<evidence type="ECO:0000256" key="1">
    <source>
        <dbReference type="ARBA" id="ARBA00004685"/>
    </source>
</evidence>
<dbReference type="Pfam" id="PF11807">
    <property type="entry name" value="UstYa"/>
    <property type="match status" value="1"/>
</dbReference>
<keyword evidence="4" id="KW-1133">Transmembrane helix</keyword>
<dbReference type="GO" id="GO:0043386">
    <property type="term" value="P:mycotoxin biosynthetic process"/>
    <property type="evidence" value="ECO:0007669"/>
    <property type="project" value="InterPro"/>
</dbReference>
<comment type="pathway">
    <text evidence="1">Mycotoxin biosynthesis.</text>
</comment>
<dbReference type="PANTHER" id="PTHR33365:SF11">
    <property type="entry name" value="TAT PATHWAY SIGNAL SEQUENCE"/>
    <property type="match status" value="1"/>
</dbReference>
<reference evidence="5" key="1">
    <citation type="submission" date="2023-08" db="EMBL/GenBank/DDBJ databases">
        <title>Black Yeasts Isolated from many extreme environments.</title>
        <authorList>
            <person name="Coleine C."/>
            <person name="Stajich J.E."/>
            <person name="Selbmann L."/>
        </authorList>
    </citation>
    <scope>NUCLEOTIDE SEQUENCE</scope>
    <source>
        <strain evidence="5">CCFEE 5401</strain>
    </source>
</reference>